<dbReference type="InterPro" id="IPR001356">
    <property type="entry name" value="HD"/>
</dbReference>
<accession>A0A0E9NKG7</accession>
<dbReference type="InterPro" id="IPR008422">
    <property type="entry name" value="KN_HD"/>
</dbReference>
<dbReference type="STRING" id="698492.A0A0E9NKG7"/>
<evidence type="ECO:0000259" key="5">
    <source>
        <dbReference type="PROSITE" id="PS50071"/>
    </source>
</evidence>
<feature type="domain" description="Homeobox" evidence="5">
    <location>
        <begin position="155"/>
        <end position="201"/>
    </location>
</feature>
<comment type="subcellular location">
    <subcellularLocation>
        <location evidence="4">Nucleus</location>
    </subcellularLocation>
</comment>
<dbReference type="PANTHER" id="PTHR11850">
    <property type="entry name" value="HOMEOBOX PROTEIN TRANSCRIPTION FACTORS"/>
    <property type="match status" value="1"/>
</dbReference>
<evidence type="ECO:0000313" key="6">
    <source>
        <dbReference type="EMBL" id="GAO50344.1"/>
    </source>
</evidence>
<evidence type="ECO:0000256" key="2">
    <source>
        <dbReference type="ARBA" id="ARBA00023155"/>
    </source>
</evidence>
<sequence length="228" mass="25796">MMLSPAPPAQPTRAMHLTALVANMLAIRDTLLLQNTTSGDIVSSSNQLINTLQSFKSIIAEQPLDESERTFEDALHSLAQQVRDICVLSAKFEDAIRRATPDELDSYVASSECECNYPKPSKKVMNDPAYIRSLSASPEPDSVDEYQQEDRTEPLKSWFVQHVTDPYPTSKEKEELCLQTGMKRTQLNMWFTNARRRSECGAKFLDDIIEPRLKELDALDWVPEADVD</sequence>
<name>A0A0E9NKG7_SAICN</name>
<evidence type="ECO:0000256" key="3">
    <source>
        <dbReference type="ARBA" id="ARBA00023242"/>
    </source>
</evidence>
<dbReference type="GO" id="GO:0006355">
    <property type="term" value="P:regulation of DNA-templated transcription"/>
    <property type="evidence" value="ECO:0007669"/>
    <property type="project" value="InterPro"/>
</dbReference>
<evidence type="ECO:0000256" key="1">
    <source>
        <dbReference type="ARBA" id="ARBA00023125"/>
    </source>
</evidence>
<evidence type="ECO:0000313" key="7">
    <source>
        <dbReference type="Proteomes" id="UP000033140"/>
    </source>
</evidence>
<reference evidence="6 7" key="1">
    <citation type="journal article" date="2011" name="J. Gen. Appl. Microbiol.">
        <title>Draft genome sequencing of the enigmatic yeast Saitoella complicata.</title>
        <authorList>
            <person name="Nishida H."/>
            <person name="Hamamoto M."/>
            <person name="Sugiyama J."/>
        </authorList>
    </citation>
    <scope>NUCLEOTIDE SEQUENCE [LARGE SCALE GENOMIC DNA]</scope>
    <source>
        <strain evidence="6 7">NRRL Y-17804</strain>
    </source>
</reference>
<reference evidence="6 7" key="2">
    <citation type="journal article" date="2014" name="J. Gen. Appl. Microbiol.">
        <title>The early diverging ascomycetous budding yeast Saitoella complicata has three histone deacetylases belonging to the Clr6, Hos2, and Rpd3 lineages.</title>
        <authorList>
            <person name="Nishida H."/>
            <person name="Matsumoto T."/>
            <person name="Kondo S."/>
            <person name="Hamamoto M."/>
            <person name="Yoshikawa H."/>
        </authorList>
    </citation>
    <scope>NUCLEOTIDE SEQUENCE [LARGE SCALE GENOMIC DNA]</scope>
    <source>
        <strain evidence="6 7">NRRL Y-17804</strain>
    </source>
</reference>
<dbReference type="Pfam" id="PF05920">
    <property type="entry name" value="Homeobox_KN"/>
    <property type="match status" value="1"/>
</dbReference>
<keyword evidence="3 4" id="KW-0539">Nucleus</keyword>
<dbReference type="GO" id="GO:0003677">
    <property type="term" value="F:DNA binding"/>
    <property type="evidence" value="ECO:0007669"/>
    <property type="project" value="UniProtKB-UniRule"/>
</dbReference>
<keyword evidence="7" id="KW-1185">Reference proteome</keyword>
<dbReference type="SUPFAM" id="SSF46689">
    <property type="entry name" value="Homeodomain-like"/>
    <property type="match status" value="1"/>
</dbReference>
<organism evidence="6 7">
    <name type="scientific">Saitoella complicata (strain BCRC 22490 / CBS 7301 / JCM 7358 / NBRC 10748 / NRRL Y-17804)</name>
    <dbReference type="NCBI Taxonomy" id="698492"/>
    <lineage>
        <taxon>Eukaryota</taxon>
        <taxon>Fungi</taxon>
        <taxon>Dikarya</taxon>
        <taxon>Ascomycota</taxon>
        <taxon>Taphrinomycotina</taxon>
        <taxon>Taphrinomycotina incertae sedis</taxon>
        <taxon>Saitoella</taxon>
    </lineage>
</organism>
<dbReference type="CDD" id="cd00086">
    <property type="entry name" value="homeodomain"/>
    <property type="match status" value="1"/>
</dbReference>
<dbReference type="InterPro" id="IPR009057">
    <property type="entry name" value="Homeodomain-like_sf"/>
</dbReference>
<feature type="DNA-binding region" description="Homeobox" evidence="4">
    <location>
        <begin position="157"/>
        <end position="202"/>
    </location>
</feature>
<dbReference type="EMBL" id="BACD03000031">
    <property type="protein sequence ID" value="GAO50344.1"/>
    <property type="molecule type" value="Genomic_DNA"/>
</dbReference>
<proteinExistence type="predicted"/>
<comment type="caution">
    <text evidence="6">The sequence shown here is derived from an EMBL/GenBank/DDBJ whole genome shotgun (WGS) entry which is preliminary data.</text>
</comment>
<gene>
    <name evidence="6" type="ORF">G7K_4472-t1</name>
</gene>
<protein>
    <recommendedName>
        <fullName evidence="5">Homeobox domain-containing protein</fullName>
    </recommendedName>
</protein>
<dbReference type="AlphaFoldDB" id="A0A0E9NKG7"/>
<keyword evidence="1 4" id="KW-0238">DNA-binding</keyword>
<dbReference type="Gene3D" id="1.10.10.60">
    <property type="entry name" value="Homeodomain-like"/>
    <property type="match status" value="1"/>
</dbReference>
<dbReference type="InterPro" id="IPR050224">
    <property type="entry name" value="TALE_homeobox"/>
</dbReference>
<dbReference type="SMART" id="SM00389">
    <property type="entry name" value="HOX"/>
    <property type="match status" value="1"/>
</dbReference>
<evidence type="ECO:0000256" key="4">
    <source>
        <dbReference type="PROSITE-ProRule" id="PRU00108"/>
    </source>
</evidence>
<dbReference type="Proteomes" id="UP000033140">
    <property type="component" value="Unassembled WGS sequence"/>
</dbReference>
<dbReference type="GO" id="GO:0005634">
    <property type="term" value="C:nucleus"/>
    <property type="evidence" value="ECO:0007669"/>
    <property type="project" value="UniProtKB-SubCell"/>
</dbReference>
<dbReference type="PROSITE" id="PS50071">
    <property type="entry name" value="HOMEOBOX_2"/>
    <property type="match status" value="1"/>
</dbReference>
<keyword evidence="2 4" id="KW-0371">Homeobox</keyword>
<reference evidence="6 7" key="3">
    <citation type="journal article" date="2015" name="Genome Announc.">
        <title>Draft Genome Sequence of the Archiascomycetous Yeast Saitoella complicata.</title>
        <authorList>
            <person name="Yamauchi K."/>
            <person name="Kondo S."/>
            <person name="Hamamoto M."/>
            <person name="Takahashi Y."/>
            <person name="Ogura Y."/>
            <person name="Hayashi T."/>
            <person name="Nishida H."/>
        </authorList>
    </citation>
    <scope>NUCLEOTIDE SEQUENCE [LARGE SCALE GENOMIC DNA]</scope>
    <source>
        <strain evidence="6 7">NRRL Y-17804</strain>
    </source>
</reference>